<comment type="caution">
    <text evidence="2">The sequence shown here is derived from an EMBL/GenBank/DDBJ whole genome shotgun (WGS) entry which is preliminary data.</text>
</comment>
<evidence type="ECO:0000313" key="2">
    <source>
        <dbReference type="EMBL" id="MFC3291610.1"/>
    </source>
</evidence>
<accession>A0ABV7LZ88</accession>
<gene>
    <name evidence="2" type="ORF">ACFOEI_05980</name>
</gene>
<name>A0ABV7LZ88_9GAMM</name>
<dbReference type="RefSeq" id="WP_019018955.1">
    <property type="nucleotide sequence ID" value="NZ_BMXD01000005.1"/>
</dbReference>
<evidence type="ECO:0000256" key="1">
    <source>
        <dbReference type="SAM" id="MobiDB-lite"/>
    </source>
</evidence>
<organism evidence="2 3">
    <name type="scientific">Modicisalibacter luteus</name>
    <dbReference type="NCBI Taxonomy" id="453962"/>
    <lineage>
        <taxon>Bacteria</taxon>
        <taxon>Pseudomonadati</taxon>
        <taxon>Pseudomonadota</taxon>
        <taxon>Gammaproteobacteria</taxon>
        <taxon>Oceanospirillales</taxon>
        <taxon>Halomonadaceae</taxon>
        <taxon>Modicisalibacter</taxon>
    </lineage>
</organism>
<sequence>MTKCPESLSDDELRALADDLSDRIDMLDNDGDGAPAELINQWAQADRELSRRAAVACRKAGGYSATFNVDGETLEYELKARTLEDAEAEAKSGATAMAHMSHHRVTVERINNPIDEEER</sequence>
<reference evidence="3" key="1">
    <citation type="journal article" date="2019" name="Int. J. Syst. Evol. Microbiol.">
        <title>The Global Catalogue of Microorganisms (GCM) 10K type strain sequencing project: providing services to taxonomists for standard genome sequencing and annotation.</title>
        <authorList>
            <consortium name="The Broad Institute Genomics Platform"/>
            <consortium name="The Broad Institute Genome Sequencing Center for Infectious Disease"/>
            <person name="Wu L."/>
            <person name="Ma J."/>
        </authorList>
    </citation>
    <scope>NUCLEOTIDE SEQUENCE [LARGE SCALE GENOMIC DNA]</scope>
    <source>
        <strain evidence="3">KCTC 12847</strain>
    </source>
</reference>
<proteinExistence type="predicted"/>
<feature type="region of interest" description="Disordered" evidence="1">
    <location>
        <begin position="87"/>
        <end position="119"/>
    </location>
</feature>
<evidence type="ECO:0000313" key="3">
    <source>
        <dbReference type="Proteomes" id="UP001595640"/>
    </source>
</evidence>
<dbReference type="Proteomes" id="UP001595640">
    <property type="component" value="Unassembled WGS sequence"/>
</dbReference>
<keyword evidence="3" id="KW-1185">Reference proteome</keyword>
<dbReference type="EMBL" id="JBHRUH010000011">
    <property type="protein sequence ID" value="MFC3291610.1"/>
    <property type="molecule type" value="Genomic_DNA"/>
</dbReference>
<protein>
    <submittedName>
        <fullName evidence="2">Uncharacterized protein</fullName>
    </submittedName>
</protein>